<gene>
    <name evidence="1" type="ORF">BpHYR1_046484</name>
</gene>
<comment type="caution">
    <text evidence="1">The sequence shown here is derived from an EMBL/GenBank/DDBJ whole genome shotgun (WGS) entry which is preliminary data.</text>
</comment>
<dbReference type="AlphaFoldDB" id="A0A3M7P7N4"/>
<dbReference type="EMBL" id="REGN01012688">
    <property type="protein sequence ID" value="RMZ94979.1"/>
    <property type="molecule type" value="Genomic_DNA"/>
</dbReference>
<dbReference type="Proteomes" id="UP000276133">
    <property type="component" value="Unassembled WGS sequence"/>
</dbReference>
<evidence type="ECO:0000313" key="1">
    <source>
        <dbReference type="EMBL" id="RMZ94979.1"/>
    </source>
</evidence>
<organism evidence="1 2">
    <name type="scientific">Brachionus plicatilis</name>
    <name type="common">Marine rotifer</name>
    <name type="synonym">Brachionus muelleri</name>
    <dbReference type="NCBI Taxonomy" id="10195"/>
    <lineage>
        <taxon>Eukaryota</taxon>
        <taxon>Metazoa</taxon>
        <taxon>Spiralia</taxon>
        <taxon>Gnathifera</taxon>
        <taxon>Rotifera</taxon>
        <taxon>Eurotatoria</taxon>
        <taxon>Monogononta</taxon>
        <taxon>Pseudotrocha</taxon>
        <taxon>Ploima</taxon>
        <taxon>Brachionidae</taxon>
        <taxon>Brachionus</taxon>
    </lineage>
</organism>
<keyword evidence="2" id="KW-1185">Reference proteome</keyword>
<evidence type="ECO:0000313" key="2">
    <source>
        <dbReference type="Proteomes" id="UP000276133"/>
    </source>
</evidence>
<proteinExistence type="predicted"/>
<reference evidence="1 2" key="1">
    <citation type="journal article" date="2018" name="Sci. Rep.">
        <title>Genomic signatures of local adaptation to the degree of environmental predictability in rotifers.</title>
        <authorList>
            <person name="Franch-Gras L."/>
            <person name="Hahn C."/>
            <person name="Garcia-Roger E.M."/>
            <person name="Carmona M.J."/>
            <person name="Serra M."/>
            <person name="Gomez A."/>
        </authorList>
    </citation>
    <scope>NUCLEOTIDE SEQUENCE [LARGE SCALE GENOMIC DNA]</scope>
    <source>
        <strain evidence="1">HYR1</strain>
    </source>
</reference>
<sequence>MKILKIIKYNFNINILINREKKFMKITYKIIFKSNETRNFFLFLKTNKDISQLTIFSFKFGTQIKFLINHSNNFRVYLPSKNK</sequence>
<accession>A0A3M7P7N4</accession>
<protein>
    <submittedName>
        <fullName evidence="1">Uncharacterized protein</fullName>
    </submittedName>
</protein>
<name>A0A3M7P7N4_BRAPC</name>